<dbReference type="InterPro" id="IPR009057">
    <property type="entry name" value="Homeodomain-like_sf"/>
</dbReference>
<gene>
    <name evidence="5" type="ORF">PEPS_32340</name>
</gene>
<dbReference type="Gene3D" id="1.10.10.60">
    <property type="entry name" value="Homeodomain-like"/>
    <property type="match status" value="1"/>
</dbReference>
<dbReference type="SMART" id="SM00342">
    <property type="entry name" value="HTH_ARAC"/>
    <property type="match status" value="1"/>
</dbReference>
<dbReference type="InterPro" id="IPR018062">
    <property type="entry name" value="HTH_AraC-typ_CS"/>
</dbReference>
<keyword evidence="3" id="KW-0804">Transcription</keyword>
<evidence type="ECO:0000256" key="2">
    <source>
        <dbReference type="ARBA" id="ARBA00023125"/>
    </source>
</evidence>
<dbReference type="PROSITE" id="PS01124">
    <property type="entry name" value="HTH_ARAC_FAMILY_2"/>
    <property type="match status" value="1"/>
</dbReference>
<keyword evidence="2" id="KW-0238">DNA-binding</keyword>
<dbReference type="Proteomes" id="UP001354989">
    <property type="component" value="Plasmid pPP1"/>
</dbReference>
<dbReference type="SUPFAM" id="SSF46689">
    <property type="entry name" value="Homeodomain-like"/>
    <property type="match status" value="1"/>
</dbReference>
<evidence type="ECO:0000256" key="1">
    <source>
        <dbReference type="ARBA" id="ARBA00023015"/>
    </source>
</evidence>
<protein>
    <recommendedName>
        <fullName evidence="4">HTH araC/xylS-type domain-containing protein</fullName>
    </recommendedName>
</protein>
<keyword evidence="5" id="KW-0614">Plasmid</keyword>
<evidence type="ECO:0000313" key="5">
    <source>
        <dbReference type="EMBL" id="BDD00954.1"/>
    </source>
</evidence>
<feature type="domain" description="HTH araC/xylS-type" evidence="4">
    <location>
        <begin position="89"/>
        <end position="168"/>
    </location>
</feature>
<geneLocation type="plasmid" evidence="5 6">
    <name>pPP1</name>
</geneLocation>
<keyword evidence="6" id="KW-1185">Reference proteome</keyword>
<evidence type="ECO:0000313" key="6">
    <source>
        <dbReference type="Proteomes" id="UP001354989"/>
    </source>
</evidence>
<dbReference type="PANTHER" id="PTHR43280">
    <property type="entry name" value="ARAC-FAMILY TRANSCRIPTIONAL REGULATOR"/>
    <property type="match status" value="1"/>
</dbReference>
<dbReference type="InterPro" id="IPR018060">
    <property type="entry name" value="HTH_AraC"/>
</dbReference>
<dbReference type="PROSITE" id="PS00041">
    <property type="entry name" value="HTH_ARAC_FAMILY_1"/>
    <property type="match status" value="1"/>
</dbReference>
<reference evidence="5 6" key="1">
    <citation type="submission" date="2021-12" db="EMBL/GenBank/DDBJ databases">
        <title>Genome sequencing of bacteria with rrn-lacking chromosome and rrn-plasmid.</title>
        <authorList>
            <person name="Anda M."/>
            <person name="Iwasaki W."/>
        </authorList>
    </citation>
    <scope>NUCLEOTIDE SEQUENCE [LARGE SCALE GENOMIC DNA]</scope>
    <source>
        <strain evidence="5 6">NBRC 101262</strain>
        <plasmid evidence="5 6">pPP1</plasmid>
    </source>
</reference>
<organism evidence="5 6">
    <name type="scientific">Persicobacter psychrovividus</name>
    <dbReference type="NCBI Taxonomy" id="387638"/>
    <lineage>
        <taxon>Bacteria</taxon>
        <taxon>Pseudomonadati</taxon>
        <taxon>Bacteroidota</taxon>
        <taxon>Cytophagia</taxon>
        <taxon>Cytophagales</taxon>
        <taxon>Persicobacteraceae</taxon>
        <taxon>Persicobacter</taxon>
    </lineage>
</organism>
<evidence type="ECO:0000256" key="3">
    <source>
        <dbReference type="ARBA" id="ARBA00023163"/>
    </source>
</evidence>
<proteinExistence type="predicted"/>
<dbReference type="EMBL" id="AP025293">
    <property type="protein sequence ID" value="BDD00954.1"/>
    <property type="molecule type" value="Genomic_DNA"/>
</dbReference>
<dbReference type="Pfam" id="PF12833">
    <property type="entry name" value="HTH_18"/>
    <property type="match status" value="1"/>
</dbReference>
<dbReference type="PANTHER" id="PTHR43280:SF2">
    <property type="entry name" value="HTH-TYPE TRANSCRIPTIONAL REGULATOR EXSA"/>
    <property type="match status" value="1"/>
</dbReference>
<evidence type="ECO:0000259" key="4">
    <source>
        <dbReference type="PROSITE" id="PS01124"/>
    </source>
</evidence>
<accession>A0ABN6LDK7</accession>
<sequence length="179" mass="20244">MVCPRCIMAVSDLLQQLQINYQEVGLGTVLLADQLSASQTEALASGLKDLGFELLSSRNAKLIAQLKQLIIEKIHHQEEEMTANWSDFLSAKLGHTYSVLTKLFSATEGITIEKYILKQKIEMVKEYLIYDERSLSEIAHQLNYSSVAYLSAQFKKETGMTPTQFKQLDRPKRSGIDEL</sequence>
<name>A0ABN6LDK7_9BACT</name>
<keyword evidence="1" id="KW-0805">Transcription regulation</keyword>